<feature type="transmembrane region" description="Helical" evidence="1">
    <location>
        <begin position="12"/>
        <end position="33"/>
    </location>
</feature>
<evidence type="ECO:0000313" key="2">
    <source>
        <dbReference type="EMBL" id="TEB07446.1"/>
    </source>
</evidence>
<dbReference type="RefSeq" id="WP_190239339.1">
    <property type="nucleotide sequence ID" value="NZ_QFGA01000001.1"/>
</dbReference>
<evidence type="ECO:0000313" key="3">
    <source>
        <dbReference type="Proteomes" id="UP000298324"/>
    </source>
</evidence>
<keyword evidence="1" id="KW-0472">Membrane</keyword>
<dbReference type="Proteomes" id="UP000298324">
    <property type="component" value="Unassembled WGS sequence"/>
</dbReference>
<keyword evidence="1" id="KW-0812">Transmembrane</keyword>
<accession>A0A4Y7RF66</accession>
<proteinExistence type="predicted"/>
<evidence type="ECO:0000256" key="1">
    <source>
        <dbReference type="SAM" id="Phobius"/>
    </source>
</evidence>
<keyword evidence="1" id="KW-1133">Transmembrane helix</keyword>
<reference evidence="2 3" key="1">
    <citation type="journal article" date="2018" name="Environ. Microbiol.">
        <title>Novel energy conservation strategies and behaviour of Pelotomaculum schinkii driving syntrophic propionate catabolism.</title>
        <authorList>
            <person name="Hidalgo-Ahumada C.A.P."/>
            <person name="Nobu M.K."/>
            <person name="Narihiro T."/>
            <person name="Tamaki H."/>
            <person name="Liu W.T."/>
            <person name="Kamagata Y."/>
            <person name="Stams A.J.M."/>
            <person name="Imachi H."/>
            <person name="Sousa D.Z."/>
        </authorList>
    </citation>
    <scope>NUCLEOTIDE SEQUENCE [LARGE SCALE GENOMIC DNA]</scope>
    <source>
        <strain evidence="2 3">HH</strain>
    </source>
</reference>
<organism evidence="2 3">
    <name type="scientific">Pelotomaculum schinkii</name>
    <dbReference type="NCBI Taxonomy" id="78350"/>
    <lineage>
        <taxon>Bacteria</taxon>
        <taxon>Bacillati</taxon>
        <taxon>Bacillota</taxon>
        <taxon>Clostridia</taxon>
        <taxon>Eubacteriales</taxon>
        <taxon>Desulfotomaculaceae</taxon>
        <taxon>Pelotomaculum</taxon>
    </lineage>
</organism>
<dbReference type="AlphaFoldDB" id="A0A4Y7RF66"/>
<protein>
    <submittedName>
        <fullName evidence="2">Uncharacterized protein</fullName>
    </submittedName>
</protein>
<comment type="caution">
    <text evidence="2">The sequence shown here is derived from an EMBL/GenBank/DDBJ whole genome shotgun (WGS) entry which is preliminary data.</text>
</comment>
<dbReference type="EMBL" id="QFGA01000001">
    <property type="protein sequence ID" value="TEB07446.1"/>
    <property type="molecule type" value="Genomic_DNA"/>
</dbReference>
<name>A0A4Y7RF66_9FIRM</name>
<feature type="transmembrane region" description="Helical" evidence="1">
    <location>
        <begin position="39"/>
        <end position="57"/>
    </location>
</feature>
<sequence>MTKWYKNPEIIKWLLLIIATIALGAFILTSQLVPDKYRLWLAILDYAVFTFANYKIIHLRNKDRQKAIQDSENRAARRQAERLKNK</sequence>
<gene>
    <name evidence="2" type="ORF">Psch_01000</name>
</gene>
<keyword evidence="3" id="KW-1185">Reference proteome</keyword>